<name>A0A0F9BS41_9ZZZZ</name>
<feature type="non-terminal residue" evidence="1">
    <location>
        <position position="25"/>
    </location>
</feature>
<dbReference type="EMBL" id="LAZR01047830">
    <property type="protein sequence ID" value="KKK93304.1"/>
    <property type="molecule type" value="Genomic_DNA"/>
</dbReference>
<reference evidence="1" key="1">
    <citation type="journal article" date="2015" name="Nature">
        <title>Complex archaea that bridge the gap between prokaryotes and eukaryotes.</title>
        <authorList>
            <person name="Spang A."/>
            <person name="Saw J.H."/>
            <person name="Jorgensen S.L."/>
            <person name="Zaremba-Niedzwiedzka K."/>
            <person name="Martijn J."/>
            <person name="Lind A.E."/>
            <person name="van Eijk R."/>
            <person name="Schleper C."/>
            <person name="Guy L."/>
            <person name="Ettema T.J."/>
        </authorList>
    </citation>
    <scope>NUCLEOTIDE SEQUENCE</scope>
</reference>
<protein>
    <submittedName>
        <fullName evidence="1">Uncharacterized protein</fullName>
    </submittedName>
</protein>
<gene>
    <name evidence="1" type="ORF">LCGC14_2694180</name>
</gene>
<dbReference type="AlphaFoldDB" id="A0A0F9BS41"/>
<proteinExistence type="predicted"/>
<accession>A0A0F9BS41</accession>
<organism evidence="1">
    <name type="scientific">marine sediment metagenome</name>
    <dbReference type="NCBI Taxonomy" id="412755"/>
    <lineage>
        <taxon>unclassified sequences</taxon>
        <taxon>metagenomes</taxon>
        <taxon>ecological metagenomes</taxon>
    </lineage>
</organism>
<evidence type="ECO:0000313" key="1">
    <source>
        <dbReference type="EMBL" id="KKK93304.1"/>
    </source>
</evidence>
<sequence length="25" mass="2919">MSNDKLREALTDCVEWMEGFARTES</sequence>
<comment type="caution">
    <text evidence="1">The sequence shown here is derived from an EMBL/GenBank/DDBJ whole genome shotgun (WGS) entry which is preliminary data.</text>
</comment>